<protein>
    <recommendedName>
        <fullName evidence="1">Carboxymuconolactone decarboxylase-like domain-containing protein</fullName>
    </recommendedName>
</protein>
<dbReference type="Gene3D" id="1.20.1290.10">
    <property type="entry name" value="AhpD-like"/>
    <property type="match status" value="2"/>
</dbReference>
<evidence type="ECO:0000313" key="2">
    <source>
        <dbReference type="EMBL" id="GFZ97073.1"/>
    </source>
</evidence>
<evidence type="ECO:0000259" key="1">
    <source>
        <dbReference type="Pfam" id="PF02627"/>
    </source>
</evidence>
<dbReference type="InterPro" id="IPR003779">
    <property type="entry name" value="CMD-like"/>
</dbReference>
<dbReference type="Proteomes" id="UP000615455">
    <property type="component" value="Unassembled WGS sequence"/>
</dbReference>
<dbReference type="RefSeq" id="WP_189016157.1">
    <property type="nucleotide sequence ID" value="NZ_BMHE01000032.1"/>
</dbReference>
<proteinExistence type="predicted"/>
<dbReference type="PANTHER" id="PTHR33930:SF8">
    <property type="entry name" value="4-CARBOXYMUCONOLACTONE DECARBOXYLASE"/>
    <property type="match status" value="1"/>
</dbReference>
<dbReference type="SUPFAM" id="SSF69118">
    <property type="entry name" value="AhpD-like"/>
    <property type="match status" value="2"/>
</dbReference>
<evidence type="ECO:0000313" key="3">
    <source>
        <dbReference type="Proteomes" id="UP000615455"/>
    </source>
</evidence>
<dbReference type="InterPro" id="IPR029032">
    <property type="entry name" value="AhpD-like"/>
</dbReference>
<dbReference type="Pfam" id="PF02627">
    <property type="entry name" value="CMD"/>
    <property type="match status" value="2"/>
</dbReference>
<reference evidence="3" key="1">
    <citation type="journal article" date="2019" name="Int. J. Syst. Evol. Microbiol.">
        <title>The Global Catalogue of Microorganisms (GCM) 10K type strain sequencing project: providing services to taxonomists for standard genome sequencing and annotation.</title>
        <authorList>
            <consortium name="The Broad Institute Genomics Platform"/>
            <consortium name="The Broad Institute Genome Sequencing Center for Infectious Disease"/>
            <person name="Wu L."/>
            <person name="Ma J."/>
        </authorList>
    </citation>
    <scope>NUCLEOTIDE SEQUENCE [LARGE SCALE GENOMIC DNA]</scope>
    <source>
        <strain evidence="3">CGMCC 1.15043</strain>
    </source>
</reference>
<feature type="domain" description="Carboxymuconolactone decarboxylase-like" evidence="1">
    <location>
        <begin position="28"/>
        <end position="105"/>
    </location>
</feature>
<accession>A0ABQ1F2B0</accession>
<comment type="caution">
    <text evidence="2">The sequence shown here is derived from an EMBL/GenBank/DDBJ whole genome shotgun (WGS) entry which is preliminary data.</text>
</comment>
<dbReference type="PANTHER" id="PTHR33930">
    <property type="entry name" value="ALKYL HYDROPEROXIDE REDUCTASE AHPD"/>
    <property type="match status" value="1"/>
</dbReference>
<name>A0ABQ1F2B0_9BACL</name>
<dbReference type="InterPro" id="IPR004675">
    <property type="entry name" value="AhpD_core"/>
</dbReference>
<dbReference type="EMBL" id="BMHE01000032">
    <property type="protein sequence ID" value="GFZ97073.1"/>
    <property type="molecule type" value="Genomic_DNA"/>
</dbReference>
<gene>
    <name evidence="2" type="ORF">GCM10008018_49310</name>
</gene>
<organism evidence="2 3">
    <name type="scientific">Paenibacillus marchantiophytorum</name>
    <dbReference type="NCBI Taxonomy" id="1619310"/>
    <lineage>
        <taxon>Bacteria</taxon>
        <taxon>Bacillati</taxon>
        <taxon>Bacillota</taxon>
        <taxon>Bacilli</taxon>
        <taxon>Bacillales</taxon>
        <taxon>Paenibacillaceae</taxon>
        <taxon>Paenibacillus</taxon>
    </lineage>
</organism>
<sequence>MSITQNEDSLYLRSNYAKYAGKFVPYAPETFKAFSEFNKLAMQEGSLSARFKELIAIAVAHATGCPYCIDIHVTTGHKLQLTKEELFEAIAVSALVKGYSAFYHGINTLNALQENPRDELYSRSSLPLLEQFENINEQLYTSLLEFRHQVLQGQRVSRKEKAIIAVAISHITDCPYSIEFSTQLAKEEGATIAEIAETVLVATALKAGSALAHRINTYSAFVREDEKSQ</sequence>
<keyword evidence="3" id="KW-1185">Reference proteome</keyword>
<feature type="domain" description="Carboxymuconolactone decarboxylase-like" evidence="1">
    <location>
        <begin position="138"/>
        <end position="212"/>
    </location>
</feature>
<dbReference type="NCBIfam" id="TIGR00778">
    <property type="entry name" value="ahpD_dom"/>
    <property type="match status" value="1"/>
</dbReference>